<evidence type="ECO:0000256" key="1">
    <source>
        <dbReference type="ARBA" id="ARBA00004141"/>
    </source>
</evidence>
<gene>
    <name evidence="7" type="ORF">X474_25695</name>
</gene>
<feature type="transmembrane region" description="Helical" evidence="6">
    <location>
        <begin position="279"/>
        <end position="300"/>
    </location>
</feature>
<protein>
    <submittedName>
        <fullName evidence="7">RhtX/FptX family siderophore transporter</fullName>
    </submittedName>
</protein>
<dbReference type="EMBL" id="AZAC01000067">
    <property type="protein sequence ID" value="KIX11111.1"/>
    <property type="molecule type" value="Genomic_DNA"/>
</dbReference>
<proteinExistence type="predicted"/>
<feature type="transmembrane region" description="Helical" evidence="6">
    <location>
        <begin position="33"/>
        <end position="56"/>
    </location>
</feature>
<feature type="transmembrane region" description="Helical" evidence="6">
    <location>
        <begin position="68"/>
        <end position="88"/>
    </location>
</feature>
<comment type="subcellular location">
    <subcellularLocation>
        <location evidence="1">Membrane</location>
        <topology evidence="1">Multi-pass membrane protein</topology>
    </subcellularLocation>
</comment>
<dbReference type="SUPFAM" id="SSF103473">
    <property type="entry name" value="MFS general substrate transporter"/>
    <property type="match status" value="1"/>
</dbReference>
<dbReference type="OrthoDB" id="9787815at2"/>
<feature type="transmembrane region" description="Helical" evidence="6">
    <location>
        <begin position="331"/>
        <end position="359"/>
    </location>
</feature>
<evidence type="ECO:0000256" key="4">
    <source>
        <dbReference type="ARBA" id="ARBA00022989"/>
    </source>
</evidence>
<feature type="transmembrane region" description="Helical" evidence="6">
    <location>
        <begin position="100"/>
        <end position="117"/>
    </location>
</feature>
<accession>A0A0D2J5X7</accession>
<dbReference type="CDD" id="cd17485">
    <property type="entry name" value="MFS_MFSD3"/>
    <property type="match status" value="1"/>
</dbReference>
<feature type="transmembrane region" description="Helical" evidence="6">
    <location>
        <begin position="307"/>
        <end position="325"/>
    </location>
</feature>
<evidence type="ECO:0000313" key="7">
    <source>
        <dbReference type="EMBL" id="KIX11111.1"/>
    </source>
</evidence>
<evidence type="ECO:0000256" key="5">
    <source>
        <dbReference type="ARBA" id="ARBA00023136"/>
    </source>
</evidence>
<dbReference type="InterPro" id="IPR011701">
    <property type="entry name" value="MFS"/>
</dbReference>
<feature type="transmembrane region" description="Helical" evidence="6">
    <location>
        <begin position="242"/>
        <end position="259"/>
    </location>
</feature>
<evidence type="ECO:0000313" key="8">
    <source>
        <dbReference type="Proteomes" id="UP000032233"/>
    </source>
</evidence>
<dbReference type="PANTHER" id="PTHR12778">
    <property type="entry name" value="SOLUTE CARRIER FAMILY 33 ACETYL-COA TRANSPORTER -RELATED"/>
    <property type="match status" value="1"/>
</dbReference>
<evidence type="ECO:0000256" key="2">
    <source>
        <dbReference type="ARBA" id="ARBA00022448"/>
    </source>
</evidence>
<dbReference type="PANTHER" id="PTHR12778:SF10">
    <property type="entry name" value="MAJOR FACILITATOR SUPERFAMILY DOMAIN-CONTAINING PROTEIN 3"/>
    <property type="match status" value="1"/>
</dbReference>
<organism evidence="7 8">
    <name type="scientific">Dethiosulfatarculus sandiegensis</name>
    <dbReference type="NCBI Taxonomy" id="1429043"/>
    <lineage>
        <taxon>Bacteria</taxon>
        <taxon>Pseudomonadati</taxon>
        <taxon>Thermodesulfobacteriota</taxon>
        <taxon>Desulfarculia</taxon>
        <taxon>Desulfarculales</taxon>
        <taxon>Desulfarculaceae</taxon>
        <taxon>Dethiosulfatarculus</taxon>
    </lineage>
</organism>
<feature type="transmembrane region" description="Helical" evidence="6">
    <location>
        <begin position="371"/>
        <end position="389"/>
    </location>
</feature>
<keyword evidence="8" id="KW-1185">Reference proteome</keyword>
<keyword evidence="3 6" id="KW-0812">Transmembrane</keyword>
<sequence length="429" mass="47384">MKNGLREFHFPFLPHLRAHRRDDIAETTTARKLYLLSALYLSQAIPMGFIMGSLPVIMRSSGMSLKSIGFLFMLHLPWALKFFYASYVDRWYLPRLGRRRSWILPLQWLVVALFLGLSQTPPTENFVCMFGLFFAAALAMSTSDIAVDGYATDMLTPKERPWGNTIQAGSRSAGMVIGGGIPLLLYGQFQWQTICLALSIVLLFLNLPIVLHREIALQGQDSISKGAPQKGMLKLLKEPQTRRILAFLILPTAFFFLSFQMRMPLLNDLGLNTGQMGQALIWCGSPAGIAGSFLGGFLFQRLGGMRLLGWATLTALMLSFFTITLTGQSNISQWCGLVILAADNLLLGIVHVWSFTLMMKASAGPQAGTSFALYSSVFLLPPLIFAPLFGSFGDAYGFGFLYSLLTALIILGFGLASLMARRSLRGFLN</sequence>
<dbReference type="Pfam" id="PF07690">
    <property type="entry name" value="MFS_1"/>
    <property type="match status" value="1"/>
</dbReference>
<dbReference type="InParanoid" id="A0A0D2J5X7"/>
<feature type="transmembrane region" description="Helical" evidence="6">
    <location>
        <begin position="191"/>
        <end position="211"/>
    </location>
</feature>
<dbReference type="Proteomes" id="UP000032233">
    <property type="component" value="Unassembled WGS sequence"/>
</dbReference>
<dbReference type="InterPro" id="IPR036259">
    <property type="entry name" value="MFS_trans_sf"/>
</dbReference>
<reference evidence="7 8" key="1">
    <citation type="submission" date="2013-11" db="EMBL/GenBank/DDBJ databases">
        <title>Metagenomic analysis of a methanogenic consortium involved in long chain n-alkane degradation.</title>
        <authorList>
            <person name="Davidova I.A."/>
            <person name="Callaghan A.V."/>
            <person name="Wawrik B."/>
            <person name="Pruitt S."/>
            <person name="Marks C."/>
            <person name="Duncan K.E."/>
            <person name="Suflita J.M."/>
        </authorList>
    </citation>
    <scope>NUCLEOTIDE SEQUENCE [LARGE SCALE GENOMIC DNA]</scope>
    <source>
        <strain evidence="7 8">SPR</strain>
    </source>
</reference>
<dbReference type="STRING" id="1429043.X474_25695"/>
<feature type="transmembrane region" description="Helical" evidence="6">
    <location>
        <begin position="395"/>
        <end position="420"/>
    </location>
</feature>
<evidence type="ECO:0000256" key="6">
    <source>
        <dbReference type="SAM" id="Phobius"/>
    </source>
</evidence>
<comment type="caution">
    <text evidence="7">The sequence shown here is derived from an EMBL/GenBank/DDBJ whole genome shotgun (WGS) entry which is preliminary data.</text>
</comment>
<keyword evidence="2" id="KW-0813">Transport</keyword>
<feature type="transmembrane region" description="Helical" evidence="6">
    <location>
        <begin position="129"/>
        <end position="147"/>
    </location>
</feature>
<dbReference type="GO" id="GO:0016020">
    <property type="term" value="C:membrane"/>
    <property type="evidence" value="ECO:0007669"/>
    <property type="project" value="UniProtKB-SubCell"/>
</dbReference>
<keyword evidence="4 6" id="KW-1133">Transmembrane helix</keyword>
<dbReference type="Gene3D" id="1.20.1250.20">
    <property type="entry name" value="MFS general substrate transporter like domains"/>
    <property type="match status" value="1"/>
</dbReference>
<dbReference type="AlphaFoldDB" id="A0A0D2J5X7"/>
<keyword evidence="5 6" id="KW-0472">Membrane</keyword>
<dbReference type="InterPro" id="IPR004752">
    <property type="entry name" value="AmpG_permease/AT-1"/>
</dbReference>
<dbReference type="GO" id="GO:0022857">
    <property type="term" value="F:transmembrane transporter activity"/>
    <property type="evidence" value="ECO:0007669"/>
    <property type="project" value="InterPro"/>
</dbReference>
<name>A0A0D2J5X7_9BACT</name>
<evidence type="ECO:0000256" key="3">
    <source>
        <dbReference type="ARBA" id="ARBA00022692"/>
    </source>
</evidence>
<dbReference type="RefSeq" id="WP_052515555.1">
    <property type="nucleotide sequence ID" value="NZ_AZAC01000067.1"/>
</dbReference>